<dbReference type="InterPro" id="IPR033522">
    <property type="entry name" value="IA-2/IA-2_beta"/>
</dbReference>
<feature type="region of interest" description="Disordered" evidence="1">
    <location>
        <begin position="578"/>
        <end position="606"/>
    </location>
</feature>
<accession>A0A5C6NTR5</accession>
<feature type="compositionally biased region" description="Basic and acidic residues" evidence="1">
    <location>
        <begin position="580"/>
        <end position="606"/>
    </location>
</feature>
<dbReference type="InterPro" id="IPR038112">
    <property type="entry name" value="Receptor_IA-2_ectodomain_sf"/>
</dbReference>
<reference evidence="2 3" key="1">
    <citation type="submission" date="2019-04" db="EMBL/GenBank/DDBJ databases">
        <title>Chromosome genome assembly for Takifugu flavidus.</title>
        <authorList>
            <person name="Xiao S."/>
        </authorList>
    </citation>
    <scope>NUCLEOTIDE SEQUENCE [LARGE SCALE GENOMIC DNA]</scope>
    <source>
        <strain evidence="2">HTHZ2018</strain>
        <tissue evidence="2">Muscle</tissue>
    </source>
</reference>
<dbReference type="GO" id="GO:0035773">
    <property type="term" value="P:insulin secretion involved in cellular response to glucose stimulus"/>
    <property type="evidence" value="ECO:0007669"/>
    <property type="project" value="TreeGrafter"/>
</dbReference>
<dbReference type="GO" id="GO:0051046">
    <property type="term" value="P:regulation of secretion"/>
    <property type="evidence" value="ECO:0007669"/>
    <property type="project" value="TreeGrafter"/>
</dbReference>
<keyword evidence="3" id="KW-1185">Reference proteome</keyword>
<dbReference type="PANTHER" id="PTHR46106">
    <property type="entry name" value="IA-2 PROTEIN TYROSINE PHOSPHATASE, ISOFORM C"/>
    <property type="match status" value="1"/>
</dbReference>
<comment type="caution">
    <text evidence="2">The sequence shown here is derived from an EMBL/GenBank/DDBJ whole genome shotgun (WGS) entry which is preliminary data.</text>
</comment>
<sequence length="635" mass="70313">LTWQDDVTQQAISRELAKLRNTPLHRQAVPPGPRAAFGSSTDRKLRPSQAELHGNLQQYLNSLGLFSHPDVGGQSGVQRQEASVQLRFVSETTSANVATTNVTSVSQNDDFKSDPPFESGWSKPKPGWKETTLYSLHRGDGNPPLTKVITKTGEGRHPLLSSKDPGRNELPSKQLERLLAPGAKEAWPTGKLRYLNYIHPVGHSASQLDFGSSPQRPNPDKVLFQTSPNRHASKEPLGISDDRFIQNVVNQLGPHSIHMDSLMGNNLEQLAQVIAEVMQEEQPNVETQPAPAVPARGKEGGGNQDQDLKSNRVQDLIQEDSERMKQKGQQTDSVDKDPVDKHKVFFSKLLDYLNMEPFDNPPKALKMVGMENVHSQTKQGQVPILQEKVDAPQIGGPDGQVDSEIQRWMQGKPEEPKKSDLKVKTQLVHIGVKEFSSRGKGRHFGYIITGSESLTAAQASELMERLTQRLNLHAADLTQLSYVQSNPATCRLHVMGDGEGLVWLLAGSKIRPNYLQTHTDASRIQNAALPLLSQYAVSKRVPRRRQATPGWRREESESTARDRGSCQQELLVNVLMSRRAPRERTGEETLKKSAEAERNVAEHEEGTLSVLGPALTFRLGPNPKNLTTADLVQVA</sequence>
<dbReference type="Gene3D" id="3.30.70.2470">
    <property type="entry name" value="Protein-tyrosine phosphatase receptor IA-2 ectodomain"/>
    <property type="match status" value="1"/>
</dbReference>
<dbReference type="GO" id="GO:0030141">
    <property type="term" value="C:secretory granule"/>
    <property type="evidence" value="ECO:0007669"/>
    <property type="project" value="InterPro"/>
</dbReference>
<dbReference type="PANTHER" id="PTHR46106:SF5">
    <property type="entry name" value="RECEPTOR-TYPE TYROSINE-PROTEIN PHOSPHATASE N2"/>
    <property type="match status" value="1"/>
</dbReference>
<organism evidence="2 3">
    <name type="scientific">Takifugu flavidus</name>
    <name type="common">sansaifugu</name>
    <dbReference type="NCBI Taxonomy" id="433684"/>
    <lineage>
        <taxon>Eukaryota</taxon>
        <taxon>Metazoa</taxon>
        <taxon>Chordata</taxon>
        <taxon>Craniata</taxon>
        <taxon>Vertebrata</taxon>
        <taxon>Euteleostomi</taxon>
        <taxon>Actinopterygii</taxon>
        <taxon>Neopterygii</taxon>
        <taxon>Teleostei</taxon>
        <taxon>Neoteleostei</taxon>
        <taxon>Acanthomorphata</taxon>
        <taxon>Eupercaria</taxon>
        <taxon>Tetraodontiformes</taxon>
        <taxon>Tetradontoidea</taxon>
        <taxon>Tetraodontidae</taxon>
        <taxon>Takifugu</taxon>
    </lineage>
</organism>
<evidence type="ECO:0000256" key="1">
    <source>
        <dbReference type="SAM" id="MobiDB-lite"/>
    </source>
</evidence>
<evidence type="ECO:0000313" key="2">
    <source>
        <dbReference type="EMBL" id="TWW70874.1"/>
    </source>
</evidence>
<feature type="non-terminal residue" evidence="2">
    <location>
        <position position="635"/>
    </location>
</feature>
<proteinExistence type="predicted"/>
<protein>
    <submittedName>
        <fullName evidence="2">Uncharacterized protein</fullName>
    </submittedName>
</protein>
<feature type="region of interest" description="Disordered" evidence="1">
    <location>
        <begin position="207"/>
        <end position="237"/>
    </location>
</feature>
<feature type="region of interest" description="Disordered" evidence="1">
    <location>
        <begin position="106"/>
        <end position="125"/>
    </location>
</feature>
<name>A0A5C6NTR5_9TELE</name>
<dbReference type="EMBL" id="RHFK02000009">
    <property type="protein sequence ID" value="TWW70874.1"/>
    <property type="molecule type" value="Genomic_DNA"/>
</dbReference>
<dbReference type="Proteomes" id="UP000324091">
    <property type="component" value="Chromosome 17"/>
</dbReference>
<gene>
    <name evidence="2" type="ORF">D4764_17G0003570</name>
</gene>
<feature type="region of interest" description="Disordered" evidence="1">
    <location>
        <begin position="281"/>
        <end position="311"/>
    </location>
</feature>
<dbReference type="AlphaFoldDB" id="A0A5C6NTR5"/>
<feature type="region of interest" description="Disordered" evidence="1">
    <location>
        <begin position="540"/>
        <end position="565"/>
    </location>
</feature>
<dbReference type="GO" id="GO:0045202">
    <property type="term" value="C:synapse"/>
    <property type="evidence" value="ECO:0007669"/>
    <property type="project" value="TreeGrafter"/>
</dbReference>
<feature type="compositionally biased region" description="Basic and acidic residues" evidence="1">
    <location>
        <begin position="551"/>
        <end position="564"/>
    </location>
</feature>
<evidence type="ECO:0000313" key="3">
    <source>
        <dbReference type="Proteomes" id="UP000324091"/>
    </source>
</evidence>
<feature type="non-terminal residue" evidence="2">
    <location>
        <position position="1"/>
    </location>
</feature>